<accession>A0ABU4RGS3</accession>
<feature type="transmembrane region" description="Helical" evidence="1">
    <location>
        <begin position="45"/>
        <end position="65"/>
    </location>
</feature>
<gene>
    <name evidence="2" type="ORF">SGQ83_10190</name>
</gene>
<evidence type="ECO:0000256" key="1">
    <source>
        <dbReference type="SAM" id="Phobius"/>
    </source>
</evidence>
<keyword evidence="3" id="KW-1185">Reference proteome</keyword>
<evidence type="ECO:0000313" key="3">
    <source>
        <dbReference type="Proteomes" id="UP001273350"/>
    </source>
</evidence>
<organism evidence="2 3">
    <name type="scientific">Flavobacterium cupriresistens</name>
    <dbReference type="NCBI Taxonomy" id="2893885"/>
    <lineage>
        <taxon>Bacteria</taxon>
        <taxon>Pseudomonadati</taxon>
        <taxon>Bacteroidota</taxon>
        <taxon>Flavobacteriia</taxon>
        <taxon>Flavobacteriales</taxon>
        <taxon>Flavobacteriaceae</taxon>
        <taxon>Flavobacterium</taxon>
    </lineage>
</organism>
<keyword evidence="1" id="KW-0472">Membrane</keyword>
<reference evidence="2 3" key="1">
    <citation type="submission" date="2023-11" db="EMBL/GenBank/DDBJ databases">
        <title>Unpublished Manusciprt.</title>
        <authorList>
            <person name="Saticioglu I.B."/>
            <person name="Ay H."/>
            <person name="Ajmi N."/>
            <person name="Altun S."/>
            <person name="Duman M."/>
        </authorList>
    </citation>
    <scope>NUCLEOTIDE SEQUENCE [LARGE SCALE GENOMIC DNA]</scope>
    <source>
        <strain evidence="2 3">Fl-318</strain>
    </source>
</reference>
<keyword evidence="1" id="KW-0812">Transmembrane</keyword>
<dbReference type="EMBL" id="JAWXVI010000005">
    <property type="protein sequence ID" value="MDX6189721.1"/>
    <property type="molecule type" value="Genomic_DNA"/>
</dbReference>
<name>A0ABU4RGS3_9FLAO</name>
<dbReference type="RefSeq" id="WP_230001634.1">
    <property type="nucleotide sequence ID" value="NZ_CP087134.1"/>
</dbReference>
<protein>
    <submittedName>
        <fullName evidence="2">Uncharacterized protein</fullName>
    </submittedName>
</protein>
<keyword evidence="1" id="KW-1133">Transmembrane helix</keyword>
<proteinExistence type="predicted"/>
<sequence length="74" mass="8627">MNLNDEVLVYFNDNNSTNLNLDIFQIEKKNEVVYSAAEYIEKQRLGAYIALIGGFILLGITIIEAKKDYKKYYR</sequence>
<comment type="caution">
    <text evidence="2">The sequence shown here is derived from an EMBL/GenBank/DDBJ whole genome shotgun (WGS) entry which is preliminary data.</text>
</comment>
<evidence type="ECO:0000313" key="2">
    <source>
        <dbReference type="EMBL" id="MDX6189721.1"/>
    </source>
</evidence>
<dbReference type="Proteomes" id="UP001273350">
    <property type="component" value="Unassembled WGS sequence"/>
</dbReference>